<evidence type="ECO:0000313" key="2">
    <source>
        <dbReference type="EMBL" id="TNV75908.1"/>
    </source>
</evidence>
<keyword evidence="3" id="KW-1185">Reference proteome</keyword>
<evidence type="ECO:0000256" key="1">
    <source>
        <dbReference type="SAM" id="MobiDB-lite"/>
    </source>
</evidence>
<organism evidence="2 3">
    <name type="scientific">Halteria grandinella</name>
    <dbReference type="NCBI Taxonomy" id="5974"/>
    <lineage>
        <taxon>Eukaryota</taxon>
        <taxon>Sar</taxon>
        <taxon>Alveolata</taxon>
        <taxon>Ciliophora</taxon>
        <taxon>Intramacronucleata</taxon>
        <taxon>Spirotrichea</taxon>
        <taxon>Stichotrichia</taxon>
        <taxon>Sporadotrichida</taxon>
        <taxon>Halteriidae</taxon>
        <taxon>Halteria</taxon>
    </lineage>
</organism>
<feature type="region of interest" description="Disordered" evidence="1">
    <location>
        <begin position="69"/>
        <end position="103"/>
    </location>
</feature>
<feature type="compositionally biased region" description="Pro residues" evidence="1">
    <location>
        <begin position="79"/>
        <end position="90"/>
    </location>
</feature>
<name>A0A8J8NIY9_HALGN</name>
<accession>A0A8J8NIY9</accession>
<proteinExistence type="predicted"/>
<dbReference type="EMBL" id="RRYP01014562">
    <property type="protein sequence ID" value="TNV75908.1"/>
    <property type="molecule type" value="Genomic_DNA"/>
</dbReference>
<protein>
    <submittedName>
        <fullName evidence="2">Uncharacterized protein</fullName>
    </submittedName>
</protein>
<dbReference type="AlphaFoldDB" id="A0A8J8NIY9"/>
<reference evidence="2" key="1">
    <citation type="submission" date="2019-06" db="EMBL/GenBank/DDBJ databases">
        <authorList>
            <person name="Zheng W."/>
        </authorList>
    </citation>
    <scope>NUCLEOTIDE SEQUENCE</scope>
    <source>
        <strain evidence="2">QDHG01</strain>
    </source>
</reference>
<comment type="caution">
    <text evidence="2">The sequence shown here is derived from an EMBL/GenBank/DDBJ whole genome shotgun (WGS) entry which is preliminary data.</text>
</comment>
<gene>
    <name evidence="2" type="ORF">FGO68_gene13152</name>
</gene>
<dbReference type="Proteomes" id="UP000785679">
    <property type="component" value="Unassembled WGS sequence"/>
</dbReference>
<evidence type="ECO:0000313" key="3">
    <source>
        <dbReference type="Proteomes" id="UP000785679"/>
    </source>
</evidence>
<sequence>MNTLPSQPQHYSQDPLQYSQGGSLLKHCNLFINRNPPLPLIISAPSEPLSTILCKHIYSRQLITAPHTYHLSAPNSPTNLPPPSSQPPSSLPHHGNPDLDPIPITTIQQENSCKQSFLRVSLTHSSLLFPLTSMSLLKLFREL</sequence>